<evidence type="ECO:0000256" key="6">
    <source>
        <dbReference type="ARBA" id="ARBA00022989"/>
    </source>
</evidence>
<dbReference type="EMBL" id="CYZX01000004">
    <property type="protein sequence ID" value="CUN95798.1"/>
    <property type="molecule type" value="Genomic_DNA"/>
</dbReference>
<dbReference type="PANTHER" id="PTHR33989:SF4">
    <property type="entry name" value="PTS SYSTEM N,N'-DIACETYLCHITOBIOSE-SPECIFIC EIIC COMPONENT"/>
    <property type="match status" value="1"/>
</dbReference>
<dbReference type="InterPro" id="IPR003352">
    <property type="entry name" value="PTS_EIIC"/>
</dbReference>
<dbReference type="Pfam" id="PF02378">
    <property type="entry name" value="PTS_EIIC"/>
    <property type="match status" value="1"/>
</dbReference>
<dbReference type="AlphaFoldDB" id="A0A174B836"/>
<feature type="domain" description="PTS EIIC type-3" evidence="10">
    <location>
        <begin position="39"/>
        <end position="446"/>
    </location>
</feature>
<evidence type="ECO:0000259" key="10">
    <source>
        <dbReference type="PROSITE" id="PS51105"/>
    </source>
</evidence>
<feature type="transmembrane region" description="Helical" evidence="9">
    <location>
        <begin position="135"/>
        <end position="153"/>
    </location>
</feature>
<feature type="transmembrane region" description="Helical" evidence="9">
    <location>
        <begin position="255"/>
        <end position="275"/>
    </location>
</feature>
<evidence type="ECO:0000256" key="2">
    <source>
        <dbReference type="ARBA" id="ARBA00022448"/>
    </source>
</evidence>
<feature type="transmembrane region" description="Helical" evidence="9">
    <location>
        <begin position="213"/>
        <end position="234"/>
    </location>
</feature>
<evidence type="ECO:0000256" key="1">
    <source>
        <dbReference type="ARBA" id="ARBA00004651"/>
    </source>
</evidence>
<keyword evidence="3 8" id="KW-1003">Cell membrane</keyword>
<feature type="transmembrane region" description="Helical" evidence="9">
    <location>
        <begin position="377"/>
        <end position="397"/>
    </location>
</feature>
<keyword evidence="7 8" id="KW-0472">Membrane</keyword>
<organism evidence="11 12">
    <name type="scientific">Clostridium disporicum</name>
    <dbReference type="NCBI Taxonomy" id="84024"/>
    <lineage>
        <taxon>Bacteria</taxon>
        <taxon>Bacillati</taxon>
        <taxon>Bacillota</taxon>
        <taxon>Clostridia</taxon>
        <taxon>Eubacteriales</taxon>
        <taxon>Clostridiaceae</taxon>
        <taxon>Clostridium</taxon>
    </lineage>
</organism>
<dbReference type="InterPro" id="IPR004796">
    <property type="entry name" value="PTS_IIC_cello"/>
</dbReference>
<evidence type="ECO:0000256" key="4">
    <source>
        <dbReference type="ARBA" id="ARBA00022597"/>
    </source>
</evidence>
<dbReference type="GO" id="GO:0009401">
    <property type="term" value="P:phosphoenolpyruvate-dependent sugar phosphotransferase system"/>
    <property type="evidence" value="ECO:0007669"/>
    <property type="project" value="InterPro"/>
</dbReference>
<dbReference type="GO" id="GO:0008982">
    <property type="term" value="F:protein-N(PI)-phosphohistidine-sugar phosphotransferase activity"/>
    <property type="evidence" value="ECO:0007669"/>
    <property type="project" value="UniProtKB-UniRule"/>
</dbReference>
<comment type="subcellular location">
    <subcellularLocation>
        <location evidence="1">Cell membrane</location>
        <topology evidence="1">Multi-pass membrane protein</topology>
    </subcellularLocation>
</comment>
<proteinExistence type="predicted"/>
<dbReference type="GO" id="GO:1901264">
    <property type="term" value="P:carbohydrate derivative transport"/>
    <property type="evidence" value="ECO:0007669"/>
    <property type="project" value="TreeGrafter"/>
</dbReference>
<comment type="function">
    <text evidence="8">The phosphoenolpyruvate-dependent sugar phosphotransferase system (PTS), a major carbohydrate active -transport system, catalyzes the phosphorylation of incoming sugar substrates concomitant with their translocation across the cell membrane.</text>
</comment>
<reference evidence="11 12" key="1">
    <citation type="submission" date="2015-09" db="EMBL/GenBank/DDBJ databases">
        <authorList>
            <consortium name="Pathogen Informatics"/>
        </authorList>
    </citation>
    <scope>NUCLEOTIDE SEQUENCE [LARGE SCALE GENOMIC DNA]</scope>
    <source>
        <strain evidence="11 12">2789STDY5834856</strain>
    </source>
</reference>
<protein>
    <recommendedName>
        <fullName evidence="8">Permease IIC component</fullName>
    </recommendedName>
</protein>
<keyword evidence="5 9" id="KW-0812">Transmembrane</keyword>
<evidence type="ECO:0000256" key="8">
    <source>
        <dbReference type="PIRNR" id="PIRNR006351"/>
    </source>
</evidence>
<keyword evidence="6 9" id="KW-1133">Transmembrane helix</keyword>
<feature type="transmembrane region" description="Helical" evidence="9">
    <location>
        <begin position="58"/>
        <end position="79"/>
    </location>
</feature>
<gene>
    <name evidence="11" type="primary">gmuC_1</name>
    <name evidence="11" type="ORF">ERS852471_00711</name>
</gene>
<evidence type="ECO:0000256" key="7">
    <source>
        <dbReference type="ARBA" id="ARBA00023136"/>
    </source>
</evidence>
<dbReference type="GO" id="GO:0005886">
    <property type="term" value="C:plasma membrane"/>
    <property type="evidence" value="ECO:0007669"/>
    <property type="project" value="UniProtKB-SubCell"/>
</dbReference>
<feature type="transmembrane region" description="Helical" evidence="9">
    <location>
        <begin position="322"/>
        <end position="342"/>
    </location>
</feature>
<dbReference type="NCBIfam" id="TIGR00410">
    <property type="entry name" value="lacE"/>
    <property type="match status" value="1"/>
</dbReference>
<dbReference type="InterPro" id="IPR051088">
    <property type="entry name" value="PTS_Sugar-EIIC/EIIB"/>
</dbReference>
<sequence>MENFPRVGIQIWNKIRIIKLENVIKNEGEIKMNFISRFIEEKMVPVVSRFANLRYMRALKSGFMVIMPLTIIASVFLLITDFPINGYPEFMARIFGEGWDSFLSPAYRATFDIMGIMLAGTIAYKLSEDDKMDPLPVMIISIVAYVIVTPKFVTAESGEVINKVLPMAWLGTKGVITAIIMSITSTELYRFVVKKNLVIKLPENVPPMVYKSFVSLIPGVIVVAYALLINGIFLSMGTSMHEFIYDILQVPLQGLTASPAAITVVAGLNGFLWWFGIHPTVVNSIVNPLLNANSVENLELFKQGALTLENANIGTIQMIDQFATIGGAGMTVGLVLAMVVVARSERMKMMRNLSTVPALFNINEPIIFGLPVILNPLMLIPLTLAPIVSVLIAIFAMKIGFLSPFNGVVAPWPTPPIFSGFLVSGWQGALVQVVAIAAAFAIYYPFVLALDKQYRAEELTEELIEA</sequence>
<evidence type="ECO:0000256" key="3">
    <source>
        <dbReference type="ARBA" id="ARBA00022475"/>
    </source>
</evidence>
<dbReference type="PANTHER" id="PTHR33989">
    <property type="match status" value="1"/>
</dbReference>
<dbReference type="Proteomes" id="UP000095594">
    <property type="component" value="Unassembled WGS sequence"/>
</dbReference>
<dbReference type="PROSITE" id="PS51105">
    <property type="entry name" value="PTS_EIIC_TYPE_3"/>
    <property type="match status" value="1"/>
</dbReference>
<dbReference type="PIRSF" id="PIRSF006351">
    <property type="entry name" value="PTS_EIIC-Cellobiose"/>
    <property type="match status" value="1"/>
</dbReference>
<evidence type="ECO:0000313" key="11">
    <source>
        <dbReference type="EMBL" id="CUN95798.1"/>
    </source>
</evidence>
<name>A0A174B836_9CLOT</name>
<evidence type="ECO:0000256" key="9">
    <source>
        <dbReference type="SAM" id="Phobius"/>
    </source>
</evidence>
<accession>A0A174B836</accession>
<keyword evidence="4 8" id="KW-0762">Sugar transport</keyword>
<keyword evidence="2 8" id="KW-0813">Transport</keyword>
<feature type="transmembrane region" description="Helical" evidence="9">
    <location>
        <begin position="174"/>
        <end position="193"/>
    </location>
</feature>
<evidence type="ECO:0000313" key="12">
    <source>
        <dbReference type="Proteomes" id="UP000095594"/>
    </source>
</evidence>
<evidence type="ECO:0000256" key="5">
    <source>
        <dbReference type="ARBA" id="ARBA00022692"/>
    </source>
</evidence>
<feature type="transmembrane region" description="Helical" evidence="9">
    <location>
        <begin position="417"/>
        <end position="446"/>
    </location>
</feature>
<dbReference type="InterPro" id="IPR004501">
    <property type="entry name" value="PTS_EIIC_3"/>
</dbReference>